<dbReference type="OrthoDB" id="420076at2759"/>
<dbReference type="PANTHER" id="PTHR13832">
    <property type="entry name" value="PROTEIN PHOSPHATASE 2C"/>
    <property type="match status" value="1"/>
</dbReference>
<feature type="region of interest" description="Disordered" evidence="1">
    <location>
        <begin position="50"/>
        <end position="89"/>
    </location>
</feature>
<dbReference type="GO" id="GO:0004741">
    <property type="term" value="F:[pyruvate dehydrogenase (acetyl-transferring)]-phosphatase activity"/>
    <property type="evidence" value="ECO:0007669"/>
    <property type="project" value="TreeGrafter"/>
</dbReference>
<feature type="region of interest" description="Disordered" evidence="1">
    <location>
        <begin position="695"/>
        <end position="728"/>
    </location>
</feature>
<feature type="transmembrane region" description="Helical" evidence="2">
    <location>
        <begin position="102"/>
        <end position="120"/>
    </location>
</feature>
<dbReference type="InterPro" id="IPR015655">
    <property type="entry name" value="PP2C"/>
</dbReference>
<dbReference type="PROSITE" id="PS51746">
    <property type="entry name" value="PPM_2"/>
    <property type="match status" value="1"/>
</dbReference>
<sequence length="833" mass="87511">MAARWSSCSWRPSARLARFTPTVHYCRALEPTHSILNVVCVGSTRGYAAPAGGSSNNNNNNNSSSTVPSASASASPSNAAASKGKRTFSTSAAYQRQRRTEWGVIAVAGSAAALSGWWYWYRIRPKRAAAAAAAQQHTVQQNATRSFSLSSRTSFSIASRSASAGSTGAGGAAYKIITSLTPSEVDRVLRENERSTTVDRPARSCLVARYDTNSVASNDPIEDKRAEVIVERDTPVYNPRAAAAAGAGAVAAPLIYGDLCFFAVMDGHAGYATSTLLSQKLIAFVALELDKVFREKGEYAQIAKAKAAMPGSMWSMLFGASGDAPSSLGTTISKALVARGGSASKVVTSSPPTSPPAGCAGLDGDPDIVRRAIAKAFKSLDKEICNTPIELLKEYEISLAASKPAVGGGGSINSRAAPSRVVTAASSSGAGSSRSLSSLAHSIFPSNYLTGSSFTQTQRTAYEAILPALSGSCALLTYIDSARGDLYVACTGDSRAIAGWWREKEGRWEIEPLSVDQTGRNEAEAKRMRSEHPVAEADTVIMRGRVLGGLEPTRAFGDARYKWDRSLQERLYEAFLPGGRASARPPPKYLQTPPYVTAEPVIEVRKISSGLLASPSPAAASFGPEDLASAAESAPPERDLKFVVMATDGLWDMMSNEEVGSLVAGHLAGLKGDVLASTLQAQCFPSPAAAAAASKGAGAPPVLSPPGSARGAAASQANQQPNGGPDASALFLSQVQQKQQQRDAGHPLNRAPQHLKTFTFEDTNISTHLIRNALGGAQRERVAGLLAIPAPESRSYRDDITVNVILFNDSRAPAQAANVQDGKESETLIKSKL</sequence>
<name>A0A066V7J4_TILAU</name>
<keyword evidence="5" id="KW-1185">Reference proteome</keyword>
<dbReference type="EMBL" id="JMSN01000139">
    <property type="protein sequence ID" value="KDN37421.1"/>
    <property type="molecule type" value="Genomic_DNA"/>
</dbReference>
<evidence type="ECO:0000313" key="4">
    <source>
        <dbReference type="EMBL" id="KDN37421.1"/>
    </source>
</evidence>
<dbReference type="Gene3D" id="3.60.40.10">
    <property type="entry name" value="PPM-type phosphatase domain"/>
    <property type="match status" value="1"/>
</dbReference>
<gene>
    <name evidence="4" type="ORF">K437DRAFT_259807</name>
</gene>
<feature type="domain" description="PPM-type phosphatase" evidence="3">
    <location>
        <begin position="246"/>
        <end position="807"/>
    </location>
</feature>
<dbReference type="AlphaFoldDB" id="A0A066V7J4"/>
<comment type="caution">
    <text evidence="4">The sequence shown here is derived from an EMBL/GenBank/DDBJ whole genome shotgun (WGS) entry which is preliminary data.</text>
</comment>
<dbReference type="FunCoup" id="A0A066V7J4">
    <property type="interactions" value="169"/>
</dbReference>
<dbReference type="PANTHER" id="PTHR13832:SF792">
    <property type="entry name" value="GM14286P"/>
    <property type="match status" value="1"/>
</dbReference>
<dbReference type="SMART" id="SM00332">
    <property type="entry name" value="PP2Cc"/>
    <property type="match status" value="1"/>
</dbReference>
<dbReference type="SUPFAM" id="SSF81606">
    <property type="entry name" value="PP2C-like"/>
    <property type="match status" value="1"/>
</dbReference>
<dbReference type="InterPro" id="IPR001932">
    <property type="entry name" value="PPM-type_phosphatase-like_dom"/>
</dbReference>
<dbReference type="GeneID" id="25265380"/>
<feature type="compositionally biased region" description="Low complexity" evidence="1">
    <location>
        <begin position="695"/>
        <end position="720"/>
    </location>
</feature>
<evidence type="ECO:0000313" key="5">
    <source>
        <dbReference type="Proteomes" id="UP000027361"/>
    </source>
</evidence>
<dbReference type="HOGENOM" id="CLU_021928_3_1_1"/>
<keyword evidence="2" id="KW-1133">Transmembrane helix</keyword>
<organism evidence="4 5">
    <name type="scientific">Tilletiaria anomala (strain ATCC 24038 / CBS 436.72 / UBC 951)</name>
    <dbReference type="NCBI Taxonomy" id="1037660"/>
    <lineage>
        <taxon>Eukaryota</taxon>
        <taxon>Fungi</taxon>
        <taxon>Dikarya</taxon>
        <taxon>Basidiomycota</taxon>
        <taxon>Ustilaginomycotina</taxon>
        <taxon>Exobasidiomycetes</taxon>
        <taxon>Georgefischeriales</taxon>
        <taxon>Tilletiariaceae</taxon>
        <taxon>Tilletiaria</taxon>
    </lineage>
</organism>
<dbReference type="CDD" id="cd00143">
    <property type="entry name" value="PP2Cc"/>
    <property type="match status" value="1"/>
</dbReference>
<evidence type="ECO:0000256" key="2">
    <source>
        <dbReference type="SAM" id="Phobius"/>
    </source>
</evidence>
<dbReference type="InParanoid" id="A0A066V7J4"/>
<evidence type="ECO:0000259" key="3">
    <source>
        <dbReference type="PROSITE" id="PS51746"/>
    </source>
</evidence>
<dbReference type="InterPro" id="IPR036457">
    <property type="entry name" value="PPM-type-like_dom_sf"/>
</dbReference>
<evidence type="ECO:0000256" key="1">
    <source>
        <dbReference type="SAM" id="MobiDB-lite"/>
    </source>
</evidence>
<reference evidence="4 5" key="1">
    <citation type="submission" date="2014-05" db="EMBL/GenBank/DDBJ databases">
        <title>Draft genome sequence of a rare smut relative, Tilletiaria anomala UBC 951.</title>
        <authorList>
            <consortium name="DOE Joint Genome Institute"/>
            <person name="Toome M."/>
            <person name="Kuo A."/>
            <person name="Henrissat B."/>
            <person name="Lipzen A."/>
            <person name="Tritt A."/>
            <person name="Yoshinaga Y."/>
            <person name="Zane M."/>
            <person name="Barry K."/>
            <person name="Grigoriev I.V."/>
            <person name="Spatafora J.W."/>
            <person name="Aimea M.C."/>
        </authorList>
    </citation>
    <scope>NUCLEOTIDE SEQUENCE [LARGE SCALE GENOMIC DNA]</scope>
    <source>
        <strain evidence="4 5">UBC 951</strain>
    </source>
</reference>
<feature type="compositionally biased region" description="Low complexity" evidence="1">
    <location>
        <begin position="50"/>
        <end position="82"/>
    </location>
</feature>
<proteinExistence type="predicted"/>
<protein>
    <submittedName>
        <fullName evidence="4">Protein serine/threonine phosphatase 2C</fullName>
    </submittedName>
</protein>
<dbReference type="RefSeq" id="XP_013240380.1">
    <property type="nucleotide sequence ID" value="XM_013384926.1"/>
</dbReference>
<dbReference type="Proteomes" id="UP000027361">
    <property type="component" value="Unassembled WGS sequence"/>
</dbReference>
<dbReference type="GO" id="GO:0005739">
    <property type="term" value="C:mitochondrion"/>
    <property type="evidence" value="ECO:0007669"/>
    <property type="project" value="TreeGrafter"/>
</dbReference>
<dbReference type="STRING" id="1037660.A0A066V7J4"/>
<accession>A0A066V7J4</accession>
<keyword evidence="2" id="KW-0812">Transmembrane</keyword>
<keyword evidence="2" id="KW-0472">Membrane</keyword>
<dbReference type="Pfam" id="PF00481">
    <property type="entry name" value="PP2C"/>
    <property type="match status" value="2"/>
</dbReference>